<dbReference type="Gramene" id="KJB41382">
    <property type="protein sequence ID" value="KJB41382"/>
    <property type="gene ID" value="B456_007G101900"/>
</dbReference>
<reference evidence="1 2" key="1">
    <citation type="journal article" date="2012" name="Nature">
        <title>Repeated polyploidization of Gossypium genomes and the evolution of spinnable cotton fibres.</title>
        <authorList>
            <person name="Paterson A.H."/>
            <person name="Wendel J.F."/>
            <person name="Gundlach H."/>
            <person name="Guo H."/>
            <person name="Jenkins J."/>
            <person name="Jin D."/>
            <person name="Llewellyn D."/>
            <person name="Showmaker K.C."/>
            <person name="Shu S."/>
            <person name="Udall J."/>
            <person name="Yoo M.J."/>
            <person name="Byers R."/>
            <person name="Chen W."/>
            <person name="Doron-Faigenboim A."/>
            <person name="Duke M.V."/>
            <person name="Gong L."/>
            <person name="Grimwood J."/>
            <person name="Grover C."/>
            <person name="Grupp K."/>
            <person name="Hu G."/>
            <person name="Lee T.H."/>
            <person name="Li J."/>
            <person name="Lin L."/>
            <person name="Liu T."/>
            <person name="Marler B.S."/>
            <person name="Page J.T."/>
            <person name="Roberts A.W."/>
            <person name="Romanel E."/>
            <person name="Sanders W.S."/>
            <person name="Szadkowski E."/>
            <person name="Tan X."/>
            <person name="Tang H."/>
            <person name="Xu C."/>
            <person name="Wang J."/>
            <person name="Wang Z."/>
            <person name="Zhang D."/>
            <person name="Zhang L."/>
            <person name="Ashrafi H."/>
            <person name="Bedon F."/>
            <person name="Bowers J.E."/>
            <person name="Brubaker C.L."/>
            <person name="Chee P.W."/>
            <person name="Das S."/>
            <person name="Gingle A.R."/>
            <person name="Haigler C.H."/>
            <person name="Harker D."/>
            <person name="Hoffmann L.V."/>
            <person name="Hovav R."/>
            <person name="Jones D.C."/>
            <person name="Lemke C."/>
            <person name="Mansoor S."/>
            <person name="ur Rahman M."/>
            <person name="Rainville L.N."/>
            <person name="Rambani A."/>
            <person name="Reddy U.K."/>
            <person name="Rong J.K."/>
            <person name="Saranga Y."/>
            <person name="Scheffler B.E."/>
            <person name="Scheffler J.A."/>
            <person name="Stelly D.M."/>
            <person name="Triplett B.A."/>
            <person name="Van Deynze A."/>
            <person name="Vaslin M.F."/>
            <person name="Waghmare V.N."/>
            <person name="Walford S.A."/>
            <person name="Wright R.J."/>
            <person name="Zaki E.A."/>
            <person name="Zhang T."/>
            <person name="Dennis E.S."/>
            <person name="Mayer K.F."/>
            <person name="Peterson D.G."/>
            <person name="Rokhsar D.S."/>
            <person name="Wang X."/>
            <person name="Schmutz J."/>
        </authorList>
    </citation>
    <scope>NUCLEOTIDE SEQUENCE [LARGE SCALE GENOMIC DNA]</scope>
</reference>
<gene>
    <name evidence="1" type="ORF">B456_007G101900</name>
</gene>
<evidence type="ECO:0000313" key="2">
    <source>
        <dbReference type="Proteomes" id="UP000032304"/>
    </source>
</evidence>
<name>A0A0D2P6M4_GOSRA</name>
<proteinExistence type="predicted"/>
<dbReference type="AlphaFoldDB" id="A0A0D2P6M4"/>
<dbReference type="EMBL" id="CM001746">
    <property type="protein sequence ID" value="KJB41382.1"/>
    <property type="molecule type" value="Genomic_DNA"/>
</dbReference>
<evidence type="ECO:0000313" key="1">
    <source>
        <dbReference type="EMBL" id="KJB41382.1"/>
    </source>
</evidence>
<dbReference type="Proteomes" id="UP000032304">
    <property type="component" value="Chromosome 7"/>
</dbReference>
<protein>
    <submittedName>
        <fullName evidence="1">Uncharacterized protein</fullName>
    </submittedName>
</protein>
<organism evidence="1 2">
    <name type="scientific">Gossypium raimondii</name>
    <name type="common">Peruvian cotton</name>
    <name type="synonym">Gossypium klotzschianum subsp. raimondii</name>
    <dbReference type="NCBI Taxonomy" id="29730"/>
    <lineage>
        <taxon>Eukaryota</taxon>
        <taxon>Viridiplantae</taxon>
        <taxon>Streptophyta</taxon>
        <taxon>Embryophyta</taxon>
        <taxon>Tracheophyta</taxon>
        <taxon>Spermatophyta</taxon>
        <taxon>Magnoliopsida</taxon>
        <taxon>eudicotyledons</taxon>
        <taxon>Gunneridae</taxon>
        <taxon>Pentapetalae</taxon>
        <taxon>rosids</taxon>
        <taxon>malvids</taxon>
        <taxon>Malvales</taxon>
        <taxon>Malvaceae</taxon>
        <taxon>Malvoideae</taxon>
        <taxon>Gossypium</taxon>
    </lineage>
</organism>
<keyword evidence="2" id="KW-1185">Reference proteome</keyword>
<sequence length="77" mass="8827">MVVPIRRAERRVVALSAPLYASYNTSLPPLFFHLLFVVKNSIDVKGTPYIVDKWVRSSYPYTSHLHQIPILLSPIPH</sequence>
<accession>A0A0D2P6M4</accession>